<dbReference type="KEGG" id="dvu:DVU_1728"/>
<sequence>MAIQRIPRGIRNNNPGNIRHGDSWKGLTPEQQDPDFCTFSTPEYGIRAMGVILLNYQRKHGLKTIRQIITRWAPPSENDTDAYVMHVADRLGVRPDEAVDVARVLPALVACIIRHENGQHPYDSATVGRGCDMALGRA</sequence>
<dbReference type="PATRIC" id="fig|882.5.peg.1593"/>
<evidence type="ECO:0008006" key="3">
    <source>
        <dbReference type="Google" id="ProtNLM"/>
    </source>
</evidence>
<gene>
    <name evidence="1" type="ordered locus">DVU_1728</name>
</gene>
<dbReference type="PaxDb" id="882-DVU_1728"/>
<proteinExistence type="predicted"/>
<evidence type="ECO:0000313" key="2">
    <source>
        <dbReference type="Proteomes" id="UP000002194"/>
    </source>
</evidence>
<dbReference type="EMBL" id="AE017285">
    <property type="protein sequence ID" value="AAS96205.1"/>
    <property type="molecule type" value="Genomic_DNA"/>
</dbReference>
<accession>Q72BA8</accession>
<reference evidence="1 2" key="1">
    <citation type="journal article" date="2004" name="Nat. Biotechnol.">
        <title>The genome sequence of the anaerobic, sulfate-reducing bacterium Desulfovibrio vulgaris Hildenborough.</title>
        <authorList>
            <person name="Heidelberg J.F."/>
            <person name="Seshadri R."/>
            <person name="Haveman S.A."/>
            <person name="Hemme C.L."/>
            <person name="Paulsen I.T."/>
            <person name="Kolonay J.F."/>
            <person name="Eisen J.A."/>
            <person name="Ward N."/>
            <person name="Methe B."/>
            <person name="Brinkac L.M."/>
            <person name="Daugherty S.C."/>
            <person name="Deboy R.T."/>
            <person name="Dodson R.J."/>
            <person name="Durkin A.S."/>
            <person name="Madupu R."/>
            <person name="Nelson W.C."/>
            <person name="Sullivan S.A."/>
            <person name="Fouts D."/>
            <person name="Haft D.H."/>
            <person name="Selengut J."/>
            <person name="Peterson J.D."/>
            <person name="Davidsen T.M."/>
            <person name="Zafar N."/>
            <person name="Zhou L."/>
            <person name="Radune D."/>
            <person name="Dimitrov G."/>
            <person name="Hance M."/>
            <person name="Tran K."/>
            <person name="Khouri H."/>
            <person name="Gill J."/>
            <person name="Utterback T.R."/>
            <person name="Feldblyum T.V."/>
            <person name="Wall J.D."/>
            <person name="Voordouw G."/>
            <person name="Fraser C.M."/>
        </authorList>
    </citation>
    <scope>NUCLEOTIDE SEQUENCE [LARGE SCALE GENOMIC DNA]</scope>
    <source>
        <strain evidence="2">ATCC 29579 / DSM 644 / NCIMB 8303 / VKM B-1760 / Hildenborough</strain>
    </source>
</reference>
<dbReference type="PhylomeDB" id="Q72BA8"/>
<dbReference type="RefSeq" id="WP_010939016.1">
    <property type="nucleotide sequence ID" value="NC_002937.3"/>
</dbReference>
<evidence type="ECO:0000313" key="1">
    <source>
        <dbReference type="EMBL" id="AAS96205.1"/>
    </source>
</evidence>
<dbReference type="HOGENOM" id="CLU_123271_0_0_7"/>
<dbReference type="EnsemblBacteria" id="AAS96205">
    <property type="protein sequence ID" value="AAS96205"/>
    <property type="gene ID" value="DVU_1728"/>
</dbReference>
<dbReference type="eggNOG" id="ENOG5032ZB3">
    <property type="taxonomic scope" value="Bacteria"/>
</dbReference>
<dbReference type="AlphaFoldDB" id="Q72BA8"/>
<organism evidence="1 2">
    <name type="scientific">Nitratidesulfovibrio vulgaris (strain ATCC 29579 / DSM 644 / CCUG 34227 / NCIMB 8303 / VKM B-1760 / Hildenborough)</name>
    <name type="common">Desulfovibrio vulgaris</name>
    <dbReference type="NCBI Taxonomy" id="882"/>
    <lineage>
        <taxon>Bacteria</taxon>
        <taxon>Pseudomonadati</taxon>
        <taxon>Thermodesulfobacteriota</taxon>
        <taxon>Desulfovibrionia</taxon>
        <taxon>Desulfovibrionales</taxon>
        <taxon>Desulfovibrionaceae</taxon>
        <taxon>Nitratidesulfovibrio</taxon>
    </lineage>
</organism>
<name>Q72BA8_NITV2</name>
<dbReference type="OrthoDB" id="8019720at2"/>
<protein>
    <recommendedName>
        <fullName evidence="3">Structural protein P5</fullName>
    </recommendedName>
</protein>
<keyword evidence="2" id="KW-1185">Reference proteome</keyword>
<dbReference type="Proteomes" id="UP000002194">
    <property type="component" value="Chromosome"/>
</dbReference>
<dbReference type="STRING" id="882.DVU_1728"/>